<dbReference type="AlphaFoldDB" id="C7MN03"/>
<dbReference type="PANTHER" id="PTHR42983:SF1">
    <property type="entry name" value="IRON-MOLYBDENUM PROTEIN"/>
    <property type="match status" value="1"/>
</dbReference>
<name>C7MN03_CRYCD</name>
<keyword evidence="3" id="KW-1185">Reference proteome</keyword>
<proteinExistence type="predicted"/>
<dbReference type="PANTHER" id="PTHR42983">
    <property type="entry name" value="DINITROGENASE IRON-MOLYBDENUM COFACTOR PROTEIN-RELATED"/>
    <property type="match status" value="1"/>
</dbReference>
<dbReference type="InterPro" id="IPR003731">
    <property type="entry name" value="Di-Nase_FeMo-co_biosynth"/>
</dbReference>
<dbReference type="HOGENOM" id="CLU_2129302_0_0_11"/>
<accession>C7MN03</accession>
<feature type="domain" description="Dinitrogenase iron-molybdenum cofactor biosynthesis" evidence="1">
    <location>
        <begin position="9"/>
        <end position="96"/>
    </location>
</feature>
<dbReference type="EMBL" id="CP001682">
    <property type="protein sequence ID" value="ACU94293.1"/>
    <property type="molecule type" value="Genomic_DNA"/>
</dbReference>
<protein>
    <submittedName>
        <fullName evidence="2">Uncharacterized conserved protein</fullName>
    </submittedName>
</protein>
<gene>
    <name evidence="2" type="ordered locus">Ccur_05750</name>
</gene>
<dbReference type="eggNOG" id="COG1433">
    <property type="taxonomic scope" value="Bacteria"/>
</dbReference>
<dbReference type="STRING" id="469378.Ccur_05750"/>
<organism evidence="2 3">
    <name type="scientific">Cryptobacterium curtum (strain ATCC 700683 / DSM 15641 / CCUG 43107 / 12-3)</name>
    <dbReference type="NCBI Taxonomy" id="469378"/>
    <lineage>
        <taxon>Bacteria</taxon>
        <taxon>Bacillati</taxon>
        <taxon>Actinomycetota</taxon>
        <taxon>Coriobacteriia</taxon>
        <taxon>Eggerthellales</taxon>
        <taxon>Eggerthellaceae</taxon>
        <taxon>Cryptobacterium</taxon>
    </lineage>
</organism>
<dbReference type="InterPro" id="IPR036105">
    <property type="entry name" value="DiNase_FeMo-co_biosyn_sf"/>
</dbReference>
<dbReference type="RefSeq" id="WP_012802981.1">
    <property type="nucleotide sequence ID" value="NC_013170.1"/>
</dbReference>
<dbReference type="KEGG" id="ccu:Ccur_05750"/>
<evidence type="ECO:0000313" key="2">
    <source>
        <dbReference type="EMBL" id="ACU94293.1"/>
    </source>
</evidence>
<dbReference type="Gene3D" id="3.30.420.130">
    <property type="entry name" value="Dinitrogenase iron-molybdenum cofactor biosynthesis domain"/>
    <property type="match status" value="1"/>
</dbReference>
<dbReference type="SUPFAM" id="SSF53146">
    <property type="entry name" value="Nitrogenase accessory factor-like"/>
    <property type="match status" value="1"/>
</dbReference>
<reference evidence="2 3" key="1">
    <citation type="journal article" date="2009" name="Stand. Genomic Sci.">
        <title>Complete genome sequence of Cryptobacterium curtum type strain (12-3).</title>
        <authorList>
            <person name="Mavrommatis K."/>
            <person name="Pukall R."/>
            <person name="Rohde C."/>
            <person name="Chen F."/>
            <person name="Sims D."/>
            <person name="Brettin T."/>
            <person name="Kuske C."/>
            <person name="Detter J.C."/>
            <person name="Han C."/>
            <person name="Lapidus A."/>
            <person name="Copeland A."/>
            <person name="Glavina Del Rio T."/>
            <person name="Nolan M."/>
            <person name="Lucas S."/>
            <person name="Tice H."/>
            <person name="Cheng J.F."/>
            <person name="Bruce D."/>
            <person name="Goodwin L."/>
            <person name="Pitluck S."/>
            <person name="Ovchinnikova G."/>
            <person name="Pati A."/>
            <person name="Ivanova N."/>
            <person name="Chen A."/>
            <person name="Palaniappan K."/>
            <person name="Chain P."/>
            <person name="D'haeseleer P."/>
            <person name="Goker M."/>
            <person name="Bristow J."/>
            <person name="Eisen J.A."/>
            <person name="Markowitz V."/>
            <person name="Hugenholtz P."/>
            <person name="Rohde M."/>
            <person name="Klenk H.P."/>
            <person name="Kyrpides N.C."/>
        </authorList>
    </citation>
    <scope>NUCLEOTIDE SEQUENCE [LARGE SCALE GENOMIC DNA]</scope>
    <source>
        <strain evidence="3">ATCC 700683 / DSM 15641 / 12-3</strain>
    </source>
</reference>
<sequence>MRIAVASDGLDVAQHFSQCLNFNYYTTQSYQIIDSQNIPAQGLSAEEYAQLMEGIGVDALIGNNISPDAQEAFSLRGIDIVSSASGRAIDAAAAYIDRCADVLVADVPQDDDE</sequence>
<dbReference type="Pfam" id="PF02579">
    <property type="entry name" value="Nitro_FeMo-Co"/>
    <property type="match status" value="1"/>
</dbReference>
<evidence type="ECO:0000259" key="1">
    <source>
        <dbReference type="Pfam" id="PF02579"/>
    </source>
</evidence>
<evidence type="ECO:0000313" key="3">
    <source>
        <dbReference type="Proteomes" id="UP000000954"/>
    </source>
</evidence>
<dbReference type="Proteomes" id="UP000000954">
    <property type="component" value="Chromosome"/>
</dbReference>